<evidence type="ECO:0000256" key="8">
    <source>
        <dbReference type="ARBA" id="ARBA00022842"/>
    </source>
</evidence>
<reference evidence="11" key="1">
    <citation type="journal article" date="2019" name="Int. J. Syst. Evol. Microbiol.">
        <title>The Global Catalogue of Microorganisms (GCM) 10K type strain sequencing project: providing services to taxonomists for standard genome sequencing and annotation.</title>
        <authorList>
            <consortium name="The Broad Institute Genomics Platform"/>
            <consortium name="The Broad Institute Genome Sequencing Center for Infectious Disease"/>
            <person name="Wu L."/>
            <person name="Ma J."/>
        </authorList>
    </citation>
    <scope>NUCLEOTIDE SEQUENCE [LARGE SCALE GENOMIC DNA]</scope>
    <source>
        <strain evidence="11">KCTC 42739</strain>
    </source>
</reference>
<comment type="subunit">
    <text evidence="4">Homodimer.</text>
</comment>
<accession>A0ABV7SWY7</accession>
<proteinExistence type="inferred from homology"/>
<evidence type="ECO:0000256" key="4">
    <source>
        <dbReference type="ARBA" id="ARBA00011738"/>
    </source>
</evidence>
<evidence type="ECO:0000256" key="6">
    <source>
        <dbReference type="ARBA" id="ARBA00022490"/>
    </source>
</evidence>
<dbReference type="InterPro" id="IPR006379">
    <property type="entry name" value="HAD-SF_hydro_IIB"/>
</dbReference>
<dbReference type="EC" id="5.4.2.8" evidence="5"/>
<evidence type="ECO:0000256" key="2">
    <source>
        <dbReference type="ARBA" id="ARBA00004699"/>
    </source>
</evidence>
<comment type="subcellular location">
    <subcellularLocation>
        <location evidence="1">Cytoplasm</location>
    </subcellularLocation>
</comment>
<keyword evidence="9" id="KW-0413">Isomerase</keyword>
<comment type="caution">
    <text evidence="10">The sequence shown here is derived from an EMBL/GenBank/DDBJ whole genome shotgun (WGS) entry which is preliminary data.</text>
</comment>
<evidence type="ECO:0000313" key="11">
    <source>
        <dbReference type="Proteomes" id="UP001595713"/>
    </source>
</evidence>
<dbReference type="InterPro" id="IPR005002">
    <property type="entry name" value="PMM"/>
</dbReference>
<keyword evidence="11" id="KW-1185">Reference proteome</keyword>
<dbReference type="Gene3D" id="3.30.1240.20">
    <property type="match status" value="1"/>
</dbReference>
<gene>
    <name evidence="10" type="ORF">ACFONA_12610</name>
</gene>
<dbReference type="SFLD" id="SFLDG01143">
    <property type="entry name" value="C2.B.3:_Phosphomannomutase_Lik"/>
    <property type="match status" value="1"/>
</dbReference>
<dbReference type="GO" id="GO:0016787">
    <property type="term" value="F:hydrolase activity"/>
    <property type="evidence" value="ECO:0007669"/>
    <property type="project" value="UniProtKB-KW"/>
</dbReference>
<dbReference type="PANTHER" id="PTHR10466:SF0">
    <property type="entry name" value="PHOSPHOMANNOMUTASE"/>
    <property type="match status" value="1"/>
</dbReference>
<dbReference type="SFLD" id="SFLDS00003">
    <property type="entry name" value="Haloacid_Dehalogenase"/>
    <property type="match status" value="1"/>
</dbReference>
<name>A0ABV7SWY7_9SPHN</name>
<evidence type="ECO:0000256" key="1">
    <source>
        <dbReference type="ARBA" id="ARBA00004496"/>
    </source>
</evidence>
<comment type="similarity">
    <text evidence="3">Belongs to the eukaryotic PMM family.</text>
</comment>
<evidence type="ECO:0000313" key="10">
    <source>
        <dbReference type="EMBL" id="MFC3581008.1"/>
    </source>
</evidence>
<dbReference type="SUPFAM" id="SSF56784">
    <property type="entry name" value="HAD-like"/>
    <property type="match status" value="1"/>
</dbReference>
<evidence type="ECO:0000256" key="9">
    <source>
        <dbReference type="ARBA" id="ARBA00023235"/>
    </source>
</evidence>
<protein>
    <recommendedName>
        <fullName evidence="5">phosphomannomutase</fullName>
        <ecNumber evidence="5">5.4.2.8</ecNumber>
    </recommendedName>
</protein>
<dbReference type="RefSeq" id="WP_261294380.1">
    <property type="nucleotide sequence ID" value="NZ_JANQBK010000006.1"/>
</dbReference>
<dbReference type="Proteomes" id="UP001595713">
    <property type="component" value="Unassembled WGS sequence"/>
</dbReference>
<dbReference type="SFLD" id="SFLDG01140">
    <property type="entry name" value="C2.B:_Phosphomannomutase_and_P"/>
    <property type="match status" value="1"/>
</dbReference>
<keyword evidence="8" id="KW-0460">Magnesium</keyword>
<dbReference type="InterPro" id="IPR036412">
    <property type="entry name" value="HAD-like_sf"/>
</dbReference>
<dbReference type="NCBIfam" id="TIGR01484">
    <property type="entry name" value="HAD-SF-IIB"/>
    <property type="match status" value="1"/>
</dbReference>
<evidence type="ECO:0000256" key="3">
    <source>
        <dbReference type="ARBA" id="ARBA00009736"/>
    </source>
</evidence>
<sequence length="248" mass="26659">MKRLVAFDLDGTLAESKQALEPDMAGLLADLAGQVAVAVISGGDWPQFEKQIIARLPQDADLSRLFIMPTTGTKLYRLQAGGWTRIYADIFTTEERDSIIAALDDASRQTGQSEEKTWGQQIEDRGSQITFSALGQEAPIDAKKAWDPDFAKRKRMQAIVQGQLTGFAINVGGSTSIDITREGTDKASAMRALAEHSGIATQDMLFLGDAIYPGGNDYAVKAAGIDTLTVRDPAQTMTAIAAMLAFLG</sequence>
<keyword evidence="7" id="KW-0479">Metal-binding</keyword>
<comment type="pathway">
    <text evidence="2">Nucleotide-sugar biosynthesis; GDP-alpha-D-mannose biosynthesis; alpha-D-mannose 1-phosphate from D-fructose 6-phosphate: step 2/2.</text>
</comment>
<keyword evidence="10" id="KW-0378">Hydrolase</keyword>
<organism evidence="10 11">
    <name type="scientific">Sphingomonas hylomeconis</name>
    <dbReference type="NCBI Taxonomy" id="1395958"/>
    <lineage>
        <taxon>Bacteria</taxon>
        <taxon>Pseudomonadati</taxon>
        <taxon>Pseudomonadota</taxon>
        <taxon>Alphaproteobacteria</taxon>
        <taxon>Sphingomonadales</taxon>
        <taxon>Sphingomonadaceae</taxon>
        <taxon>Sphingomonas</taxon>
    </lineage>
</organism>
<dbReference type="PANTHER" id="PTHR10466">
    <property type="entry name" value="PHOSPHOMANNOMUTASE"/>
    <property type="match status" value="1"/>
</dbReference>
<dbReference type="InterPro" id="IPR023214">
    <property type="entry name" value="HAD_sf"/>
</dbReference>
<keyword evidence="6" id="KW-0963">Cytoplasm</keyword>
<evidence type="ECO:0000256" key="7">
    <source>
        <dbReference type="ARBA" id="ARBA00022723"/>
    </source>
</evidence>
<evidence type="ECO:0000256" key="5">
    <source>
        <dbReference type="ARBA" id="ARBA00012730"/>
    </source>
</evidence>
<dbReference type="InterPro" id="IPR043169">
    <property type="entry name" value="PMM_cap"/>
</dbReference>
<dbReference type="EMBL" id="JBHRXP010000007">
    <property type="protein sequence ID" value="MFC3581008.1"/>
    <property type="molecule type" value="Genomic_DNA"/>
</dbReference>
<dbReference type="Pfam" id="PF03332">
    <property type="entry name" value="PMM"/>
    <property type="match status" value="1"/>
</dbReference>
<dbReference type="Gene3D" id="3.40.50.1000">
    <property type="entry name" value="HAD superfamily/HAD-like"/>
    <property type="match status" value="1"/>
</dbReference>